<feature type="binding site" evidence="5">
    <location>
        <position position="188"/>
    </location>
    <ligand>
        <name>S-adenosyl-L-methionine</name>
        <dbReference type="ChEBI" id="CHEBI:59789"/>
    </ligand>
</feature>
<evidence type="ECO:0000313" key="9">
    <source>
        <dbReference type="Proteomes" id="UP000448867"/>
    </source>
</evidence>
<keyword evidence="9" id="KW-1185">Reference proteome</keyword>
<dbReference type="Proteomes" id="UP000448867">
    <property type="component" value="Unassembled WGS sequence"/>
</dbReference>
<dbReference type="InterPro" id="IPR050320">
    <property type="entry name" value="N5-glutamine_MTase"/>
</dbReference>
<sequence length="284" mass="31290">MKIYEALKWASSLLEEAQRDQNAGELLLRHHANMSRTKLLADLRSDLDESVLQAFQKDVKEHISGVPVQHLTGYEEFYGRTFLVNKEVLIPRPETEELIVGILERAAALFSEKPVSAADIGTGSGAIAITLMLEKKNWKVSAVDIAESSLKVAEENAEKLGATVNFMHGDLLEPLKEAGTTVNIIVSNPPYIPDEEVDTLSPTVKDHEPRRALAGGRDGLDFYRRLAKDIPFVLAEGPFLIGFEIGAGQGEAVKAIMEQAFPGKTVEVVFDINGKDRFVYTTSR</sequence>
<dbReference type="InterPro" id="IPR040758">
    <property type="entry name" value="PrmC_N"/>
</dbReference>
<dbReference type="Gene3D" id="3.40.50.150">
    <property type="entry name" value="Vaccinia Virus protein VP39"/>
    <property type="match status" value="1"/>
</dbReference>
<evidence type="ECO:0000256" key="4">
    <source>
        <dbReference type="ARBA" id="ARBA00048391"/>
    </source>
</evidence>
<feature type="binding site" evidence="5">
    <location>
        <begin position="188"/>
        <end position="191"/>
    </location>
    <ligand>
        <name>substrate</name>
    </ligand>
</feature>
<dbReference type="PROSITE" id="PS00092">
    <property type="entry name" value="N6_MTASE"/>
    <property type="match status" value="1"/>
</dbReference>
<organism evidence="8 9">
    <name type="scientific">Metabacillus lacus</name>
    <dbReference type="NCBI Taxonomy" id="1983721"/>
    <lineage>
        <taxon>Bacteria</taxon>
        <taxon>Bacillati</taxon>
        <taxon>Bacillota</taxon>
        <taxon>Bacilli</taxon>
        <taxon>Bacillales</taxon>
        <taxon>Bacillaceae</taxon>
        <taxon>Metabacillus</taxon>
    </lineage>
</organism>
<feature type="domain" description="Methyltransferase small" evidence="6">
    <location>
        <begin position="116"/>
        <end position="196"/>
    </location>
</feature>
<feature type="binding site" evidence="5">
    <location>
        <begin position="121"/>
        <end position="125"/>
    </location>
    <ligand>
        <name>S-adenosyl-L-methionine</name>
        <dbReference type="ChEBI" id="CHEBI:59789"/>
    </ligand>
</feature>
<dbReference type="NCBIfam" id="TIGR03534">
    <property type="entry name" value="RF_mod_PrmC"/>
    <property type="match status" value="1"/>
</dbReference>
<dbReference type="InterPro" id="IPR004556">
    <property type="entry name" value="HemK-like"/>
</dbReference>
<gene>
    <name evidence="5 8" type="primary">prmC</name>
    <name evidence="8" type="ORF">GJU40_02730</name>
</gene>
<dbReference type="RefSeq" id="WP_154306224.1">
    <property type="nucleotide sequence ID" value="NZ_WKKI01000003.1"/>
</dbReference>
<comment type="function">
    <text evidence="5">Methylates the class 1 translation termination release factors RF1/PrfA and RF2/PrfB on the glutamine residue of the universally conserved GGQ motif.</text>
</comment>
<dbReference type="Pfam" id="PF05175">
    <property type="entry name" value="MTS"/>
    <property type="match status" value="1"/>
</dbReference>
<dbReference type="GO" id="GO:0003676">
    <property type="term" value="F:nucleic acid binding"/>
    <property type="evidence" value="ECO:0007669"/>
    <property type="project" value="InterPro"/>
</dbReference>
<evidence type="ECO:0000256" key="5">
    <source>
        <dbReference type="HAMAP-Rule" id="MF_02126"/>
    </source>
</evidence>
<name>A0A7X2IWQ2_9BACI</name>
<comment type="similarity">
    <text evidence="5">Belongs to the protein N5-glutamine methyltransferase family. PrmC subfamily.</text>
</comment>
<dbReference type="Pfam" id="PF17827">
    <property type="entry name" value="PrmC_N"/>
    <property type="match status" value="1"/>
</dbReference>
<dbReference type="InterPro" id="IPR029063">
    <property type="entry name" value="SAM-dependent_MTases_sf"/>
</dbReference>
<dbReference type="PANTHER" id="PTHR18895">
    <property type="entry name" value="HEMK METHYLTRANSFERASE"/>
    <property type="match status" value="1"/>
</dbReference>
<evidence type="ECO:0000256" key="2">
    <source>
        <dbReference type="ARBA" id="ARBA00022679"/>
    </source>
</evidence>
<comment type="caution">
    <text evidence="5">Lacks conserved residue(s) required for the propagation of feature annotation.</text>
</comment>
<dbReference type="SUPFAM" id="SSF53335">
    <property type="entry name" value="S-adenosyl-L-methionine-dependent methyltransferases"/>
    <property type="match status" value="1"/>
</dbReference>
<proteinExistence type="inferred from homology"/>
<dbReference type="Gene3D" id="1.10.8.10">
    <property type="entry name" value="DNA helicase RuvA subunit, C-terminal domain"/>
    <property type="match status" value="1"/>
</dbReference>
<protein>
    <recommendedName>
        <fullName evidence="5">Release factor glutamine methyltransferase</fullName>
        <shortName evidence="5">RF MTase</shortName>
        <ecNumber evidence="5">2.1.1.297</ecNumber>
    </recommendedName>
    <alternativeName>
        <fullName evidence="5">N5-glutamine methyltransferase PrmC</fullName>
    </alternativeName>
    <alternativeName>
        <fullName evidence="5">Protein-(glutamine-N5) MTase PrmC</fullName>
    </alternativeName>
    <alternativeName>
        <fullName evidence="5">Protein-glutamine N-methyltransferase PrmC</fullName>
    </alternativeName>
</protein>
<comment type="catalytic activity">
    <reaction evidence="4 5">
        <text>L-glutaminyl-[peptide chain release factor] + S-adenosyl-L-methionine = N(5)-methyl-L-glutaminyl-[peptide chain release factor] + S-adenosyl-L-homocysteine + H(+)</text>
        <dbReference type="Rhea" id="RHEA:42896"/>
        <dbReference type="Rhea" id="RHEA-COMP:10271"/>
        <dbReference type="Rhea" id="RHEA-COMP:10272"/>
        <dbReference type="ChEBI" id="CHEBI:15378"/>
        <dbReference type="ChEBI" id="CHEBI:30011"/>
        <dbReference type="ChEBI" id="CHEBI:57856"/>
        <dbReference type="ChEBI" id="CHEBI:59789"/>
        <dbReference type="ChEBI" id="CHEBI:61891"/>
        <dbReference type="EC" id="2.1.1.297"/>
    </reaction>
</comment>
<dbReference type="GO" id="GO:0032259">
    <property type="term" value="P:methylation"/>
    <property type="evidence" value="ECO:0007669"/>
    <property type="project" value="UniProtKB-KW"/>
</dbReference>
<dbReference type="EC" id="2.1.1.297" evidence="5"/>
<dbReference type="NCBIfam" id="TIGR00536">
    <property type="entry name" value="hemK_fam"/>
    <property type="match status" value="1"/>
</dbReference>
<dbReference type="CDD" id="cd02440">
    <property type="entry name" value="AdoMet_MTases"/>
    <property type="match status" value="1"/>
</dbReference>
<comment type="caution">
    <text evidence="8">The sequence shown here is derived from an EMBL/GenBank/DDBJ whole genome shotgun (WGS) entry which is preliminary data.</text>
</comment>
<keyword evidence="3 5" id="KW-0949">S-adenosyl-L-methionine</keyword>
<dbReference type="HAMAP" id="MF_02126">
    <property type="entry name" value="RF_methyltr_PrmC"/>
    <property type="match status" value="1"/>
</dbReference>
<dbReference type="GO" id="GO:0102559">
    <property type="term" value="F:peptide chain release factor N(5)-glutamine methyltransferase activity"/>
    <property type="evidence" value="ECO:0007669"/>
    <property type="project" value="UniProtKB-EC"/>
</dbReference>
<feature type="domain" description="Release factor glutamine methyltransferase N-terminal" evidence="7">
    <location>
        <begin position="5"/>
        <end position="73"/>
    </location>
</feature>
<dbReference type="EMBL" id="WKKI01000003">
    <property type="protein sequence ID" value="MRX71084.1"/>
    <property type="molecule type" value="Genomic_DNA"/>
</dbReference>
<dbReference type="InterPro" id="IPR007848">
    <property type="entry name" value="Small_mtfrase_dom"/>
</dbReference>
<dbReference type="InterPro" id="IPR002052">
    <property type="entry name" value="DNA_methylase_N6_adenine_CS"/>
</dbReference>
<keyword evidence="1 5" id="KW-0489">Methyltransferase</keyword>
<accession>A0A7X2IWQ2</accession>
<dbReference type="AlphaFoldDB" id="A0A7X2IWQ2"/>
<dbReference type="OrthoDB" id="9800643at2"/>
<dbReference type="PANTHER" id="PTHR18895:SF74">
    <property type="entry name" value="MTRF1L RELEASE FACTOR GLUTAMINE METHYLTRANSFERASE"/>
    <property type="match status" value="1"/>
</dbReference>
<evidence type="ECO:0000313" key="8">
    <source>
        <dbReference type="EMBL" id="MRX71084.1"/>
    </source>
</evidence>
<keyword evidence="2 5" id="KW-0808">Transferase</keyword>
<evidence type="ECO:0000259" key="7">
    <source>
        <dbReference type="Pfam" id="PF17827"/>
    </source>
</evidence>
<evidence type="ECO:0000256" key="3">
    <source>
        <dbReference type="ARBA" id="ARBA00022691"/>
    </source>
</evidence>
<dbReference type="InterPro" id="IPR019874">
    <property type="entry name" value="RF_methyltr_PrmC"/>
</dbReference>
<reference evidence="8 9" key="1">
    <citation type="submission" date="2019-11" db="EMBL/GenBank/DDBJ databases">
        <title>Bacillus lacus genome.</title>
        <authorList>
            <person name="Allen C.J."/>
            <person name="Newman J.D."/>
        </authorList>
    </citation>
    <scope>NUCLEOTIDE SEQUENCE [LARGE SCALE GENOMIC DNA]</scope>
    <source>
        <strain evidence="8 9">KCTC 33946</strain>
    </source>
</reference>
<feature type="binding site" evidence="5">
    <location>
        <position position="144"/>
    </location>
    <ligand>
        <name>S-adenosyl-L-methionine</name>
        <dbReference type="ChEBI" id="CHEBI:59789"/>
    </ligand>
</feature>
<evidence type="ECO:0000256" key="1">
    <source>
        <dbReference type="ARBA" id="ARBA00022603"/>
    </source>
</evidence>
<evidence type="ECO:0000259" key="6">
    <source>
        <dbReference type="Pfam" id="PF05175"/>
    </source>
</evidence>